<dbReference type="PANTHER" id="PTHR30069:SF29">
    <property type="entry name" value="HEMOGLOBIN AND HEMOGLOBIN-HAPTOGLOBIN-BINDING PROTEIN 1-RELATED"/>
    <property type="match status" value="1"/>
</dbReference>
<evidence type="ECO:0000256" key="1">
    <source>
        <dbReference type="ARBA" id="ARBA00004571"/>
    </source>
</evidence>
<evidence type="ECO:0000259" key="14">
    <source>
        <dbReference type="Pfam" id="PF07715"/>
    </source>
</evidence>
<evidence type="ECO:0000256" key="10">
    <source>
        <dbReference type="PROSITE-ProRule" id="PRU01360"/>
    </source>
</evidence>
<dbReference type="SUPFAM" id="SSF49464">
    <property type="entry name" value="Carboxypeptidase regulatory domain-like"/>
    <property type="match status" value="1"/>
</dbReference>
<dbReference type="AlphaFoldDB" id="A0AAU9D5J9"/>
<dbReference type="Gene3D" id="2.170.130.10">
    <property type="entry name" value="TonB-dependent receptor, plug domain"/>
    <property type="match status" value="1"/>
</dbReference>
<evidence type="ECO:0000256" key="8">
    <source>
        <dbReference type="ARBA" id="ARBA00023170"/>
    </source>
</evidence>
<dbReference type="InterPro" id="IPR039426">
    <property type="entry name" value="TonB-dep_rcpt-like"/>
</dbReference>
<evidence type="ECO:0000256" key="11">
    <source>
        <dbReference type="RuleBase" id="RU003357"/>
    </source>
</evidence>
<evidence type="ECO:0000256" key="2">
    <source>
        <dbReference type="ARBA" id="ARBA00022448"/>
    </source>
</evidence>
<name>A0AAU9D5J9_9BACT</name>
<evidence type="ECO:0000256" key="3">
    <source>
        <dbReference type="ARBA" id="ARBA00022452"/>
    </source>
</evidence>
<evidence type="ECO:0000256" key="6">
    <source>
        <dbReference type="ARBA" id="ARBA00023077"/>
    </source>
</evidence>
<dbReference type="InterPro" id="IPR012910">
    <property type="entry name" value="Plug_dom"/>
</dbReference>
<dbReference type="InterPro" id="IPR023997">
    <property type="entry name" value="TonB-dep_OMP_SusC/RagA_CS"/>
</dbReference>
<evidence type="ECO:0000259" key="13">
    <source>
        <dbReference type="Pfam" id="PF00593"/>
    </source>
</evidence>
<keyword evidence="6 11" id="KW-0798">TonB box</keyword>
<dbReference type="InterPro" id="IPR037066">
    <property type="entry name" value="Plug_dom_sf"/>
</dbReference>
<organism evidence="15 16">
    <name type="scientific">Fulvitalea axinellae</name>
    <dbReference type="NCBI Taxonomy" id="1182444"/>
    <lineage>
        <taxon>Bacteria</taxon>
        <taxon>Pseudomonadati</taxon>
        <taxon>Bacteroidota</taxon>
        <taxon>Cytophagia</taxon>
        <taxon>Cytophagales</taxon>
        <taxon>Persicobacteraceae</taxon>
        <taxon>Fulvitalea</taxon>
    </lineage>
</organism>
<keyword evidence="9 10" id="KW-0998">Cell outer membrane</keyword>
<gene>
    <name evidence="15" type="ORF">FUAX_21860</name>
</gene>
<evidence type="ECO:0000256" key="12">
    <source>
        <dbReference type="SAM" id="SignalP"/>
    </source>
</evidence>
<sequence>MRNLYYALVGLFLISFQSAFAQTKMEGKVVDLDTKEALVGVMLGIEGTKVSAQTDIDGRFSLSIPENLTSRKLTVSFVGYEKQLFPVSASSSLVIKLKSSNVLQEVVVQSSLAGKKPASQIATAYDRVAVDDLADKQSFNSVADLMNGRSGSMQLYNVNGKVGTGIRFNTRASATFSLQRDPIVFIDGIRVNTSNISDVSSAQESLGGLNDLNPNDIESIEVLKGPAASASYGSEAANGVVFITTKKGSNEDISVNVKYSEGVNVLANDYDYLVNNDPINDFYTTGNVRDIYGSVNGRSGEYGRFNVSFNHRDAESHVPGNSDVRQSFKGRYDYTREKYSFGFSNQYSVGEVVMPPTGSGKYDATWNLVRNQTPWPYLMEESWEAREVKYNNNRFLGNFYATYSPIENLEFKSVFGYDKNNVDGLSLMPYGYAYGSTTKGQKTLSNREDTNLNWEVSATYSLTVAEGHDLSATLVSQLNSSKSEFGSTTVKDFAGPGSDGMGSGGTITNTNEDTFEKRTHGIYGEVTYGFQNKLYVTTGLRRDASNLIGSNVSSIWYPQANVAYNLSEEDFMPEAFDMFKLRVAYGESGRLPHPEDATTTYKAVQTPDGPSYITYIKGNPDIKPERTREWEFGTDITIGPLDFNVTYFDQRTVDAIIYTDLKPSEGWPTTNAKYAQNAGEIEGNGFELAVNYRAYESADGRFGVNIFGNVNRQESEVVDTQGQEFTYFASTIQEGLPAYAFYSQKSQGAKFNEDGTYKGEVVGEYEYMGNPFPEYQGSFGLDLKLFRNFSASALFTFATNFQIYNISARNIARSGDNYEAKESAKENMNSHPVGSPEYIRWANELSKYESSRGNFIEDGDFLRLSNVTLSYDLTDLAHRIVDKSKISHVTLSATGSNLWLSSGYSGTDPLVAGEGGSSAKRGMSHIGSDWTSVPAPKTFMFTLSVGI</sequence>
<dbReference type="PROSITE" id="PS52016">
    <property type="entry name" value="TONB_DEPENDENT_REC_3"/>
    <property type="match status" value="1"/>
</dbReference>
<evidence type="ECO:0000256" key="7">
    <source>
        <dbReference type="ARBA" id="ARBA00023136"/>
    </source>
</evidence>
<evidence type="ECO:0000313" key="16">
    <source>
        <dbReference type="Proteomes" id="UP001348817"/>
    </source>
</evidence>
<feature type="signal peptide" evidence="12">
    <location>
        <begin position="1"/>
        <end position="21"/>
    </location>
</feature>
<dbReference type="InterPro" id="IPR000531">
    <property type="entry name" value="Beta-barrel_TonB"/>
</dbReference>
<keyword evidence="7 10" id="KW-0472">Membrane</keyword>
<feature type="domain" description="TonB-dependent receptor-like beta-barrel" evidence="13">
    <location>
        <begin position="360"/>
        <end position="898"/>
    </location>
</feature>
<keyword evidence="5 12" id="KW-0732">Signal</keyword>
<protein>
    <submittedName>
        <fullName evidence="15">SusC/RagA family TonB-linked outer membrane protein</fullName>
    </submittedName>
</protein>
<feature type="chain" id="PRO_5043493696" evidence="12">
    <location>
        <begin position="22"/>
        <end position="947"/>
    </location>
</feature>
<evidence type="ECO:0000313" key="15">
    <source>
        <dbReference type="EMBL" id="BDD09754.1"/>
    </source>
</evidence>
<dbReference type="Gene3D" id="2.60.40.1120">
    <property type="entry name" value="Carboxypeptidase-like, regulatory domain"/>
    <property type="match status" value="1"/>
</dbReference>
<dbReference type="InterPro" id="IPR008969">
    <property type="entry name" value="CarboxyPept-like_regulatory"/>
</dbReference>
<proteinExistence type="inferred from homology"/>
<comment type="subcellular location">
    <subcellularLocation>
        <location evidence="1 10">Cell outer membrane</location>
        <topology evidence="1 10">Multi-pass membrane protein</topology>
    </subcellularLocation>
</comment>
<comment type="similarity">
    <text evidence="10 11">Belongs to the TonB-dependent receptor family.</text>
</comment>
<keyword evidence="8" id="KW-0675">Receptor</keyword>
<keyword evidence="3 10" id="KW-1134">Transmembrane beta strand</keyword>
<evidence type="ECO:0000256" key="9">
    <source>
        <dbReference type="ARBA" id="ARBA00023237"/>
    </source>
</evidence>
<dbReference type="GO" id="GO:0015344">
    <property type="term" value="F:siderophore uptake transmembrane transporter activity"/>
    <property type="evidence" value="ECO:0007669"/>
    <property type="project" value="TreeGrafter"/>
</dbReference>
<feature type="domain" description="TonB-dependent receptor plug" evidence="14">
    <location>
        <begin position="121"/>
        <end position="240"/>
    </location>
</feature>
<evidence type="ECO:0000256" key="5">
    <source>
        <dbReference type="ARBA" id="ARBA00022729"/>
    </source>
</evidence>
<dbReference type="SUPFAM" id="SSF56935">
    <property type="entry name" value="Porins"/>
    <property type="match status" value="1"/>
</dbReference>
<reference evidence="15 16" key="1">
    <citation type="submission" date="2021-12" db="EMBL/GenBank/DDBJ databases">
        <title>Genome sequencing of bacteria with rrn-lacking chromosome and rrn-plasmid.</title>
        <authorList>
            <person name="Anda M."/>
            <person name="Iwasaki W."/>
        </authorList>
    </citation>
    <scope>NUCLEOTIDE SEQUENCE [LARGE SCALE GENOMIC DNA]</scope>
    <source>
        <strain evidence="15 16">DSM 100852</strain>
    </source>
</reference>
<dbReference type="GO" id="GO:0009279">
    <property type="term" value="C:cell outer membrane"/>
    <property type="evidence" value="ECO:0007669"/>
    <property type="project" value="UniProtKB-SubCell"/>
</dbReference>
<dbReference type="RefSeq" id="WP_338391347.1">
    <property type="nucleotide sequence ID" value="NZ_AP025314.1"/>
</dbReference>
<dbReference type="Gene3D" id="2.40.170.20">
    <property type="entry name" value="TonB-dependent receptor, beta-barrel domain"/>
    <property type="match status" value="1"/>
</dbReference>
<dbReference type="NCBIfam" id="TIGR04057">
    <property type="entry name" value="SusC_RagA_signa"/>
    <property type="match status" value="1"/>
</dbReference>
<dbReference type="PANTHER" id="PTHR30069">
    <property type="entry name" value="TONB-DEPENDENT OUTER MEMBRANE RECEPTOR"/>
    <property type="match status" value="1"/>
</dbReference>
<dbReference type="Pfam" id="PF13715">
    <property type="entry name" value="CarbopepD_reg_2"/>
    <property type="match status" value="1"/>
</dbReference>
<evidence type="ECO:0000256" key="4">
    <source>
        <dbReference type="ARBA" id="ARBA00022692"/>
    </source>
</evidence>
<dbReference type="Pfam" id="PF00593">
    <property type="entry name" value="TonB_dep_Rec_b-barrel"/>
    <property type="match status" value="1"/>
</dbReference>
<dbReference type="Proteomes" id="UP001348817">
    <property type="component" value="Chromosome"/>
</dbReference>
<dbReference type="KEGG" id="fax:FUAX_21860"/>
<dbReference type="GO" id="GO:0044718">
    <property type="term" value="P:siderophore transmembrane transport"/>
    <property type="evidence" value="ECO:0007669"/>
    <property type="project" value="TreeGrafter"/>
</dbReference>
<keyword evidence="16" id="KW-1185">Reference proteome</keyword>
<accession>A0AAU9D5J9</accession>
<keyword evidence="4 10" id="KW-0812">Transmembrane</keyword>
<dbReference type="Pfam" id="PF07715">
    <property type="entry name" value="Plug"/>
    <property type="match status" value="1"/>
</dbReference>
<dbReference type="EMBL" id="AP025314">
    <property type="protein sequence ID" value="BDD09754.1"/>
    <property type="molecule type" value="Genomic_DNA"/>
</dbReference>
<dbReference type="InterPro" id="IPR036942">
    <property type="entry name" value="Beta-barrel_TonB_sf"/>
</dbReference>
<keyword evidence="2 10" id="KW-0813">Transport</keyword>